<feature type="region of interest" description="Disordered" evidence="1">
    <location>
        <begin position="166"/>
        <end position="190"/>
    </location>
</feature>
<feature type="domain" description="DUF7998" evidence="2">
    <location>
        <begin position="15"/>
        <end position="165"/>
    </location>
</feature>
<reference evidence="3 4" key="1">
    <citation type="submission" date="2019-04" db="EMBL/GenBank/DDBJ databases">
        <title>Complete genome sequence of Arthrobacter sp. ZXY-2 associated with effective atrazine degradation and salt adaptation.</title>
        <authorList>
            <person name="Zhao X."/>
        </authorList>
    </citation>
    <scope>NUCLEOTIDE SEQUENCE [LARGE SCALE GENOMIC DNA]</scope>
    <source>
        <strain evidence="4">ZP60</strain>
    </source>
</reference>
<dbReference type="KEGG" id="halz:E5139_12970"/>
<feature type="region of interest" description="Disordered" evidence="1">
    <location>
        <begin position="1"/>
        <end position="27"/>
    </location>
</feature>
<name>A0A4D6KGU7_9EURY</name>
<gene>
    <name evidence="3" type="ORF">E5139_12970</name>
</gene>
<protein>
    <recommendedName>
        <fullName evidence="2">DUF7998 domain-containing protein</fullName>
    </recommendedName>
</protein>
<accession>A0A4D6KGU7</accession>
<dbReference type="AlphaFoldDB" id="A0A4D6KGU7"/>
<feature type="compositionally biased region" description="Low complexity" evidence="1">
    <location>
        <begin position="168"/>
        <end position="180"/>
    </location>
</feature>
<dbReference type="OMA" id="PTTEFCP"/>
<dbReference type="Pfam" id="PF25979">
    <property type="entry name" value="DUF7998"/>
    <property type="match status" value="1"/>
</dbReference>
<organism evidence="3 4">
    <name type="scientific">Halomicrobium mukohataei</name>
    <dbReference type="NCBI Taxonomy" id="57705"/>
    <lineage>
        <taxon>Archaea</taxon>
        <taxon>Methanobacteriati</taxon>
        <taxon>Methanobacteriota</taxon>
        <taxon>Stenosarchaea group</taxon>
        <taxon>Halobacteria</taxon>
        <taxon>Halobacteriales</taxon>
        <taxon>Haloarculaceae</taxon>
        <taxon>Halomicrobium</taxon>
    </lineage>
</organism>
<reference evidence="3 4" key="2">
    <citation type="submission" date="2019-04" db="EMBL/GenBank/DDBJ databases">
        <authorList>
            <person name="Yang S."/>
            <person name="Wei W."/>
        </authorList>
    </citation>
    <scope>NUCLEOTIDE SEQUENCE [LARGE SCALE GENOMIC DNA]</scope>
    <source>
        <strain evidence="4">ZP60</strain>
    </source>
</reference>
<dbReference type="RefSeq" id="WP_015762926.1">
    <property type="nucleotide sequence ID" value="NZ_CP039375.1"/>
</dbReference>
<dbReference type="GeneID" id="42179868"/>
<sequence length="190" mass="21344">MSLLSGFARDGEGPEYDDYDEFAPEHLPEPGPFLDGAVLTGREHAAFHRATRTLFERRGVIDMTFGYNLARLNLDRRHPESGFRYARETETDGERVLRAEFTPTTEFCPQSDTLTVGAFRAWNGCRESHEYDLVRVRVDPMHHQSETINAKLRELETVFRETGEIPSDIDAGDATAADGAAGEDGFDTPF</sequence>
<dbReference type="EMBL" id="CP039375">
    <property type="protein sequence ID" value="QCD66515.1"/>
    <property type="molecule type" value="Genomic_DNA"/>
</dbReference>
<dbReference type="Proteomes" id="UP000297053">
    <property type="component" value="Chromosome"/>
</dbReference>
<proteinExistence type="predicted"/>
<evidence type="ECO:0000313" key="4">
    <source>
        <dbReference type="Proteomes" id="UP000297053"/>
    </source>
</evidence>
<dbReference type="InterPro" id="IPR058311">
    <property type="entry name" value="DUF7998"/>
</dbReference>
<feature type="compositionally biased region" description="Acidic residues" evidence="1">
    <location>
        <begin position="13"/>
        <end position="22"/>
    </location>
</feature>
<evidence type="ECO:0000259" key="2">
    <source>
        <dbReference type="Pfam" id="PF25979"/>
    </source>
</evidence>
<evidence type="ECO:0000256" key="1">
    <source>
        <dbReference type="SAM" id="MobiDB-lite"/>
    </source>
</evidence>
<evidence type="ECO:0000313" key="3">
    <source>
        <dbReference type="EMBL" id="QCD66515.1"/>
    </source>
</evidence>